<dbReference type="Gene3D" id="3.40.1530.20">
    <property type="entry name" value="Protein of unknown function (DUF1491)"/>
    <property type="match status" value="1"/>
</dbReference>
<dbReference type="Proteomes" id="UP000446786">
    <property type="component" value="Unassembled WGS sequence"/>
</dbReference>
<dbReference type="Pfam" id="PF07372">
    <property type="entry name" value="DUF1491"/>
    <property type="match status" value="1"/>
</dbReference>
<dbReference type="RefSeq" id="WP_160778446.1">
    <property type="nucleotide sequence ID" value="NZ_BAAAZF010000001.1"/>
</dbReference>
<dbReference type="EMBL" id="WTYE01000001">
    <property type="protein sequence ID" value="MXP33717.1"/>
    <property type="molecule type" value="Genomic_DNA"/>
</dbReference>
<name>A0A845AWQ1_9SPHN</name>
<comment type="caution">
    <text evidence="2">The sequence shown here is derived from an EMBL/GenBank/DDBJ whole genome shotgun (WGS) entry which is preliminary data.</text>
</comment>
<dbReference type="InterPro" id="IPR009964">
    <property type="entry name" value="DUF1491"/>
</dbReference>
<sequence>MADSRLPAHLEIAAFLRLIEAQGGFGTVLAKGERDAGTVLLVTTENGQNAQLYERMPQLDGTRAWALSRVQEPDKSEEFSEYLARRARQDSDVWILEADVADGQRFIESLPR</sequence>
<dbReference type="AlphaFoldDB" id="A0A845AWQ1"/>
<evidence type="ECO:0000313" key="1">
    <source>
        <dbReference type="EMBL" id="MXP30957.1"/>
    </source>
</evidence>
<gene>
    <name evidence="1" type="ORF">GRI94_03865</name>
    <name evidence="2" type="ORF">GRI94_17955</name>
</gene>
<organism evidence="2 3">
    <name type="scientific">Parerythrobacter jejuensis</name>
    <dbReference type="NCBI Taxonomy" id="795812"/>
    <lineage>
        <taxon>Bacteria</taxon>
        <taxon>Pseudomonadati</taxon>
        <taxon>Pseudomonadota</taxon>
        <taxon>Alphaproteobacteria</taxon>
        <taxon>Sphingomonadales</taxon>
        <taxon>Erythrobacteraceae</taxon>
        <taxon>Parerythrobacter</taxon>
    </lineage>
</organism>
<proteinExistence type="predicted"/>
<dbReference type="EMBL" id="WTYE01000001">
    <property type="protein sequence ID" value="MXP30957.1"/>
    <property type="molecule type" value="Genomic_DNA"/>
</dbReference>
<evidence type="ECO:0000313" key="3">
    <source>
        <dbReference type="Proteomes" id="UP000446786"/>
    </source>
</evidence>
<dbReference type="OrthoDB" id="9809136at2"/>
<reference evidence="2 3" key="1">
    <citation type="submission" date="2019-12" db="EMBL/GenBank/DDBJ databases">
        <title>Genomic-based taxomic classification of the family Erythrobacteraceae.</title>
        <authorList>
            <person name="Xu L."/>
        </authorList>
    </citation>
    <scope>NUCLEOTIDE SEQUENCE [LARGE SCALE GENOMIC DNA]</scope>
    <source>
        <strain evidence="2 3">JCM 16677</strain>
    </source>
</reference>
<evidence type="ECO:0000313" key="2">
    <source>
        <dbReference type="EMBL" id="MXP33717.1"/>
    </source>
</evidence>
<protein>
    <submittedName>
        <fullName evidence="2">DUF1491 family protein</fullName>
    </submittedName>
</protein>
<accession>A0A845AWQ1</accession>
<keyword evidence="3" id="KW-1185">Reference proteome</keyword>